<evidence type="ECO:0000259" key="4">
    <source>
        <dbReference type="Pfam" id="PF13193"/>
    </source>
</evidence>
<dbReference type="EMBL" id="VFPA01000008">
    <property type="protein sequence ID" value="TQM01880.1"/>
    <property type="molecule type" value="Genomic_DNA"/>
</dbReference>
<dbReference type="Pfam" id="PF13193">
    <property type="entry name" value="AMP-binding_C"/>
    <property type="match status" value="1"/>
</dbReference>
<dbReference type="GO" id="GO:0031956">
    <property type="term" value="F:medium-chain fatty acid-CoA ligase activity"/>
    <property type="evidence" value="ECO:0007669"/>
    <property type="project" value="TreeGrafter"/>
</dbReference>
<dbReference type="PROSITE" id="PS00455">
    <property type="entry name" value="AMP_BINDING"/>
    <property type="match status" value="1"/>
</dbReference>
<dbReference type="RefSeq" id="WP_142064883.1">
    <property type="nucleotide sequence ID" value="NZ_VFPA01000008.1"/>
</dbReference>
<keyword evidence="6" id="KW-1185">Reference proteome</keyword>
<dbReference type="Gene3D" id="3.40.50.12780">
    <property type="entry name" value="N-terminal domain of ligase-like"/>
    <property type="match status" value="1"/>
</dbReference>
<dbReference type="SUPFAM" id="SSF56801">
    <property type="entry name" value="Acetyl-CoA synthetase-like"/>
    <property type="match status" value="1"/>
</dbReference>
<evidence type="ECO:0000256" key="2">
    <source>
        <dbReference type="ARBA" id="ARBA00022598"/>
    </source>
</evidence>
<dbReference type="InterPro" id="IPR042099">
    <property type="entry name" value="ANL_N_sf"/>
</dbReference>
<protein>
    <submittedName>
        <fullName evidence="5">Fatty-acyl-CoA synthase</fullName>
    </submittedName>
</protein>
<dbReference type="Proteomes" id="UP000315677">
    <property type="component" value="Unassembled WGS sequence"/>
</dbReference>
<dbReference type="GO" id="GO:0006631">
    <property type="term" value="P:fatty acid metabolic process"/>
    <property type="evidence" value="ECO:0007669"/>
    <property type="project" value="TreeGrafter"/>
</dbReference>
<comment type="caution">
    <text evidence="5">The sequence shown here is derived from an EMBL/GenBank/DDBJ whole genome shotgun (WGS) entry which is preliminary data.</text>
</comment>
<name>A0A543CXR7_9PSEU</name>
<proteinExistence type="inferred from homology"/>
<dbReference type="InterPro" id="IPR000873">
    <property type="entry name" value="AMP-dep_synth/lig_dom"/>
</dbReference>
<dbReference type="InterPro" id="IPR020845">
    <property type="entry name" value="AMP-binding_CS"/>
</dbReference>
<dbReference type="Pfam" id="PF00501">
    <property type="entry name" value="AMP-binding"/>
    <property type="match status" value="1"/>
</dbReference>
<dbReference type="PANTHER" id="PTHR43201">
    <property type="entry name" value="ACYL-COA SYNTHETASE"/>
    <property type="match status" value="1"/>
</dbReference>
<dbReference type="Gene3D" id="3.30.300.30">
    <property type="match status" value="1"/>
</dbReference>
<accession>A0A543CXR7</accession>
<organism evidence="5 6">
    <name type="scientific">Pseudonocardia kunmingensis</name>
    <dbReference type="NCBI Taxonomy" id="630975"/>
    <lineage>
        <taxon>Bacteria</taxon>
        <taxon>Bacillati</taxon>
        <taxon>Actinomycetota</taxon>
        <taxon>Actinomycetes</taxon>
        <taxon>Pseudonocardiales</taxon>
        <taxon>Pseudonocardiaceae</taxon>
        <taxon>Pseudonocardia</taxon>
    </lineage>
</organism>
<evidence type="ECO:0000313" key="5">
    <source>
        <dbReference type="EMBL" id="TQM01880.1"/>
    </source>
</evidence>
<evidence type="ECO:0000259" key="3">
    <source>
        <dbReference type="Pfam" id="PF00501"/>
    </source>
</evidence>
<reference evidence="5 6" key="1">
    <citation type="submission" date="2019-06" db="EMBL/GenBank/DDBJ databases">
        <title>Sequencing the genomes of 1000 actinobacteria strains.</title>
        <authorList>
            <person name="Klenk H.-P."/>
        </authorList>
    </citation>
    <scope>NUCLEOTIDE SEQUENCE [LARGE SCALE GENOMIC DNA]</scope>
    <source>
        <strain evidence="5 6">DSM 45301</strain>
    </source>
</reference>
<comment type="similarity">
    <text evidence="1">Belongs to the ATP-dependent AMP-binding enzyme family.</text>
</comment>
<dbReference type="InterPro" id="IPR025110">
    <property type="entry name" value="AMP-bd_C"/>
</dbReference>
<dbReference type="OrthoDB" id="9803968at2"/>
<sequence>MPGTTVPDLLDQRADDAPDHEVAFPDRRLTYPGLAAAARHLAGALWAAGIRPGDHVGMLLHGGIDSMTTWLAAAHLGAVAVPVNPRLKPGELAYIIENADMRLLFATAELEPVLAEALPGLTGAIPGRLALPTAPMLRAVVAVEPDGPTPRGWLTRAGFEGAPTDPTAVAAARAAVRAADPALILYTSGTTSRPRGCVLDNASLVAEGEAVAERLGLGPQDRFWTPLPMFHCGGYDVAVAALAGGCSMVHVGVFEPTAALRQLADERCTVAFPAFETIWLPVLDHPDFPTTDLSALRIVLNVGAPERLRSMQDRIAPAIQMSSYGMTESCGFCCIGSPDDPPEARATTSGTPLRHMEIRVVDPETRRPVPPGTPGEVQFRGTSRIAHYHRDAELTAERIDPDGWFASGDLAVADAHGRLTFLSRLKDMLKVGGENVAAAEVEGLLAGHPACGVVQVVAAPDARLGEVPAAFVQLRPGARTTEQELIDYCLGTVATFKVPRYVRFVTEWPMSGTKVQKFRLRETIAAELAEAGITEAPRLTSNPAPAGAP</sequence>
<evidence type="ECO:0000313" key="6">
    <source>
        <dbReference type="Proteomes" id="UP000315677"/>
    </source>
</evidence>
<feature type="domain" description="AMP-binding enzyme C-terminal" evidence="4">
    <location>
        <begin position="440"/>
        <end position="512"/>
    </location>
</feature>
<keyword evidence="2" id="KW-0436">Ligase</keyword>
<feature type="domain" description="AMP-dependent synthetase/ligase" evidence="3">
    <location>
        <begin position="11"/>
        <end position="384"/>
    </location>
</feature>
<evidence type="ECO:0000256" key="1">
    <source>
        <dbReference type="ARBA" id="ARBA00006432"/>
    </source>
</evidence>
<gene>
    <name evidence="5" type="ORF">FB558_8398</name>
</gene>
<dbReference type="AlphaFoldDB" id="A0A543CXR7"/>
<dbReference type="InterPro" id="IPR045851">
    <property type="entry name" value="AMP-bd_C_sf"/>
</dbReference>
<dbReference type="PANTHER" id="PTHR43201:SF5">
    <property type="entry name" value="MEDIUM-CHAIN ACYL-COA LIGASE ACSF2, MITOCHONDRIAL"/>
    <property type="match status" value="1"/>
</dbReference>